<dbReference type="OrthoDB" id="15453at2"/>
<sequence>MRQMLTKKNLMGLSLLLTFLMVYILLNRYYQLREAYYRDYLRYKEVMLLMKNYRDRKREEPSEDLLRSVLSSAGGELLSLRQTDVGYEVKGRKLPGAKIPQMVYTLEERGIKIVKFKAVDNTGQGLFDVEMLIR</sequence>
<keyword evidence="1" id="KW-1133">Transmembrane helix</keyword>
<keyword evidence="1" id="KW-0472">Membrane</keyword>
<name>D3DKB7_HYDTT</name>
<dbReference type="STRING" id="608538.HTH_1825"/>
<dbReference type="AlphaFoldDB" id="D3DKB7"/>
<proteinExistence type="predicted"/>
<evidence type="ECO:0000313" key="3">
    <source>
        <dbReference type="Proteomes" id="UP000002574"/>
    </source>
</evidence>
<organism evidence="2 3">
    <name type="scientific">Hydrogenobacter thermophilus (strain DSM 6534 / IAM 12695 / TK-6)</name>
    <dbReference type="NCBI Taxonomy" id="608538"/>
    <lineage>
        <taxon>Bacteria</taxon>
        <taxon>Pseudomonadati</taxon>
        <taxon>Aquificota</taxon>
        <taxon>Aquificia</taxon>
        <taxon>Aquificales</taxon>
        <taxon>Aquificaceae</taxon>
        <taxon>Hydrogenobacter</taxon>
    </lineage>
</organism>
<accession>D3DKB7</accession>
<gene>
    <name evidence="2" type="ordered locus">HTH_1825</name>
</gene>
<dbReference type="KEGG" id="hth:HTH_1825"/>
<keyword evidence="1" id="KW-0812">Transmembrane</keyword>
<evidence type="ECO:0000256" key="1">
    <source>
        <dbReference type="SAM" id="Phobius"/>
    </source>
</evidence>
<dbReference type="KEGG" id="hte:Hydth_1808"/>
<protein>
    <submittedName>
        <fullName evidence="2">Uncharacterized protein</fullName>
    </submittedName>
</protein>
<dbReference type="Proteomes" id="UP000002574">
    <property type="component" value="Chromosome"/>
</dbReference>
<reference evidence="2 3" key="1">
    <citation type="journal article" date="2010" name="J. Bacteriol.">
        <title>Complete genome sequence of the thermophilic, obligately chemolithoautotrophic hydrogen-oxidizing bacterium Hydrogenobacter thermophilus TK-6.</title>
        <authorList>
            <person name="Arai H."/>
            <person name="Kanbe H."/>
            <person name="Ishii M."/>
            <person name="Igarashi Y."/>
        </authorList>
    </citation>
    <scope>NUCLEOTIDE SEQUENCE [LARGE SCALE GENOMIC DNA]</scope>
    <source>
        <strain evidence="3">DSM 6534 / IAM 12695 / TK-6 [Tokyo]</strain>
    </source>
</reference>
<dbReference type="EMBL" id="AP011112">
    <property type="protein sequence ID" value="BAI70269.1"/>
    <property type="molecule type" value="Genomic_DNA"/>
</dbReference>
<evidence type="ECO:0000313" key="2">
    <source>
        <dbReference type="EMBL" id="BAI70269.1"/>
    </source>
</evidence>
<feature type="transmembrane region" description="Helical" evidence="1">
    <location>
        <begin position="12"/>
        <end position="30"/>
    </location>
</feature>
<keyword evidence="3" id="KW-1185">Reference proteome</keyword>